<dbReference type="AlphaFoldDB" id="N4WCY5"/>
<feature type="region of interest" description="Disordered" evidence="7">
    <location>
        <begin position="1"/>
        <end position="22"/>
    </location>
</feature>
<dbReference type="Gene3D" id="3.90.1150.10">
    <property type="entry name" value="Aspartate Aminotransferase, domain 1"/>
    <property type="match status" value="1"/>
</dbReference>
<evidence type="ECO:0000256" key="3">
    <source>
        <dbReference type="ARBA" id="ARBA00011738"/>
    </source>
</evidence>
<evidence type="ECO:0000313" key="10">
    <source>
        <dbReference type="Proteomes" id="UP000012283"/>
    </source>
</evidence>
<evidence type="ECO:0000313" key="9">
    <source>
        <dbReference type="EMBL" id="ENH98143.1"/>
    </source>
</evidence>
<dbReference type="GO" id="GO:0008483">
    <property type="term" value="F:transaminase activity"/>
    <property type="evidence" value="ECO:0007669"/>
    <property type="project" value="UniProtKB-KW"/>
</dbReference>
<evidence type="ECO:0000256" key="4">
    <source>
        <dbReference type="ARBA" id="ARBA00022576"/>
    </source>
</evidence>
<dbReference type="SUPFAM" id="SSF53383">
    <property type="entry name" value="PLP-dependent transferases"/>
    <property type="match status" value="1"/>
</dbReference>
<reference evidence="9 10" key="1">
    <citation type="submission" date="2013-03" db="EMBL/GenBank/DDBJ databases">
        <title>Draft genome sequence of Gracibacillus halophilus YIM-C55.5, a moderately halophilic and thermophilic organism from the Xiaochaidamu salt lake.</title>
        <authorList>
            <person name="Sugumar T."/>
            <person name="Polireddy D.R."/>
            <person name="Antony A."/>
            <person name="Madhava Y.R."/>
            <person name="Sivakumar N."/>
        </authorList>
    </citation>
    <scope>NUCLEOTIDE SEQUENCE [LARGE SCALE GENOMIC DNA]</scope>
    <source>
        <strain evidence="9 10">YIM-C55.5</strain>
    </source>
</reference>
<dbReference type="InterPro" id="IPR004839">
    <property type="entry name" value="Aminotransferase_I/II_large"/>
</dbReference>
<dbReference type="Gene3D" id="3.40.640.10">
    <property type="entry name" value="Type I PLP-dependent aspartate aminotransferase-like (Major domain)"/>
    <property type="match status" value="1"/>
</dbReference>
<dbReference type="InterPro" id="IPR050859">
    <property type="entry name" value="Class-I_PLP-dep_aminotransf"/>
</dbReference>
<dbReference type="GO" id="GO:0030170">
    <property type="term" value="F:pyridoxal phosphate binding"/>
    <property type="evidence" value="ECO:0007669"/>
    <property type="project" value="InterPro"/>
</dbReference>
<comment type="cofactor">
    <cofactor evidence="1">
        <name>pyridoxal 5'-phosphate</name>
        <dbReference type="ChEBI" id="CHEBI:597326"/>
    </cofactor>
</comment>
<organism evidence="9 10">
    <name type="scientific">Gracilibacillus halophilus YIM-C55.5</name>
    <dbReference type="NCBI Taxonomy" id="1308866"/>
    <lineage>
        <taxon>Bacteria</taxon>
        <taxon>Bacillati</taxon>
        <taxon>Bacillota</taxon>
        <taxon>Bacilli</taxon>
        <taxon>Bacillales</taxon>
        <taxon>Bacillaceae</taxon>
        <taxon>Gracilibacillus</taxon>
    </lineage>
</organism>
<dbReference type="RefSeq" id="WP_003463361.1">
    <property type="nucleotide sequence ID" value="NZ_APML01000005.1"/>
</dbReference>
<dbReference type="PANTHER" id="PTHR42790">
    <property type="entry name" value="AMINOTRANSFERASE"/>
    <property type="match status" value="1"/>
</dbReference>
<keyword evidence="4" id="KW-0032">Aminotransferase</keyword>
<dbReference type="GO" id="GO:1901605">
    <property type="term" value="P:alpha-amino acid metabolic process"/>
    <property type="evidence" value="ECO:0007669"/>
    <property type="project" value="TreeGrafter"/>
</dbReference>
<feature type="compositionally biased region" description="Polar residues" evidence="7">
    <location>
        <begin position="1"/>
        <end position="14"/>
    </location>
</feature>
<comment type="similarity">
    <text evidence="2">Belongs to the class-I pyridoxal-phosphate-dependent aminotransferase family.</text>
</comment>
<dbReference type="InterPro" id="IPR015424">
    <property type="entry name" value="PyrdxlP-dep_Trfase"/>
</dbReference>
<dbReference type="eggNOG" id="COG1167">
    <property type="taxonomic scope" value="Bacteria"/>
</dbReference>
<dbReference type="STRING" id="1308866.J416_01564"/>
<dbReference type="OrthoDB" id="9802328at2"/>
<keyword evidence="10" id="KW-1185">Reference proteome</keyword>
<dbReference type="PATRIC" id="fig|1308866.3.peg.318"/>
<keyword evidence="5" id="KW-0808">Transferase</keyword>
<feature type="domain" description="Aminotransferase class I/classII large" evidence="8">
    <location>
        <begin position="33"/>
        <end position="388"/>
    </location>
</feature>
<comment type="caution">
    <text evidence="9">The sequence shown here is derived from an EMBL/GenBank/DDBJ whole genome shotgun (WGS) entry which is preliminary data.</text>
</comment>
<comment type="subunit">
    <text evidence="3">Homodimer.</text>
</comment>
<dbReference type="PANTHER" id="PTHR42790:SF19">
    <property type="entry name" value="KYNURENINE_ALPHA-AMINOADIPATE AMINOTRANSFERASE, MITOCHONDRIAL"/>
    <property type="match status" value="1"/>
</dbReference>
<evidence type="ECO:0000256" key="2">
    <source>
        <dbReference type="ARBA" id="ARBA00007441"/>
    </source>
</evidence>
<evidence type="ECO:0000256" key="6">
    <source>
        <dbReference type="ARBA" id="ARBA00022898"/>
    </source>
</evidence>
<evidence type="ECO:0000256" key="5">
    <source>
        <dbReference type="ARBA" id="ARBA00022679"/>
    </source>
</evidence>
<accession>N4WCY5</accession>
<dbReference type="CDD" id="cd00609">
    <property type="entry name" value="AAT_like"/>
    <property type="match status" value="1"/>
</dbReference>
<evidence type="ECO:0000256" key="7">
    <source>
        <dbReference type="SAM" id="MobiDB-lite"/>
    </source>
</evidence>
<dbReference type="EMBL" id="APML01000005">
    <property type="protein sequence ID" value="ENH98143.1"/>
    <property type="molecule type" value="Genomic_DNA"/>
</dbReference>
<dbReference type="Proteomes" id="UP000012283">
    <property type="component" value="Unassembled WGS sequence"/>
</dbReference>
<evidence type="ECO:0000256" key="1">
    <source>
        <dbReference type="ARBA" id="ARBA00001933"/>
    </source>
</evidence>
<dbReference type="InterPro" id="IPR015422">
    <property type="entry name" value="PyrdxlP-dep_Trfase_small"/>
</dbReference>
<dbReference type="FunFam" id="3.40.640.10:FF:000053">
    <property type="entry name" value="Aminotransferase, class I"/>
    <property type="match status" value="1"/>
</dbReference>
<dbReference type="InterPro" id="IPR015421">
    <property type="entry name" value="PyrdxlP-dep_Trfase_major"/>
</dbReference>
<keyword evidence="6" id="KW-0663">Pyridoxal phosphate</keyword>
<proteinExistence type="inferred from homology"/>
<dbReference type="Pfam" id="PF00155">
    <property type="entry name" value="Aminotran_1_2"/>
    <property type="match status" value="1"/>
</dbReference>
<sequence length="395" mass="45464">MNIDQLFSSTTKKALQNDPPGEWMPNIPANCLRLSSGFPAPNVVPVTELKQAVTNLLDQEQDLPLHYVGTPKMELLPEQIKHRLEQRALSFSSDEILVTAGACQAIDLIARVLLDEQSVVAVESPTYMEALEMFQNYTHQFIEIPMDEHGMKTDELAHVLAERKEQGLPMPKLLYTIPSFQNPTGTTLTNERRRHLIKLSEHYQFLILEDDAYGELYFDELPIPLSAMDTENRVLYVGSLSKVIAPGLRIGWVATTKEMVQTLFWFKKDLDHPFAQAIMSQYLNENPLDRRLKELRTAYKEKCDTMLEALEQYMPRHVSWYVPEGGYFVWLKISNIDTSALLDDATKNGVSFLPGKYFFLHEEEGREWLRLSFSYEEKEEIQQGIKRLSEVLSQM</sequence>
<name>N4WCY5_9BACI</name>
<protein>
    <recommendedName>
        <fullName evidence="8">Aminotransferase class I/classII large domain-containing protein</fullName>
    </recommendedName>
</protein>
<gene>
    <name evidence="9" type="ORF">J416_01564</name>
</gene>
<evidence type="ECO:0000259" key="8">
    <source>
        <dbReference type="Pfam" id="PF00155"/>
    </source>
</evidence>